<reference evidence="1 2" key="1">
    <citation type="journal article" date="2018" name="IMA Fungus">
        <title>IMA Genome-F 9: Draft genome sequence of Annulohypoxylon stygium, Aspergillus mulundensis, Berkeleyomyces basicola (syn. Thielaviopsis basicola), Ceratocystis smalleyi, two Cercospora beticola strains, Coleophoma cylindrospora, Fusarium fracticaudum, Phialophora cf. hyalina, and Morchella septimelata.</title>
        <authorList>
            <person name="Wingfield B.D."/>
            <person name="Bills G.F."/>
            <person name="Dong Y."/>
            <person name="Huang W."/>
            <person name="Nel W.J."/>
            <person name="Swalarsk-Parry B.S."/>
            <person name="Vaghefi N."/>
            <person name="Wilken P.M."/>
            <person name="An Z."/>
            <person name="de Beer Z.W."/>
            <person name="De Vos L."/>
            <person name="Chen L."/>
            <person name="Duong T.A."/>
            <person name="Gao Y."/>
            <person name="Hammerbacher A."/>
            <person name="Kikkert J.R."/>
            <person name="Li Y."/>
            <person name="Li H."/>
            <person name="Li K."/>
            <person name="Li Q."/>
            <person name="Liu X."/>
            <person name="Ma X."/>
            <person name="Naidoo K."/>
            <person name="Pethybridge S.J."/>
            <person name="Sun J."/>
            <person name="Steenkamp E.T."/>
            <person name="van der Nest M.A."/>
            <person name="van Wyk S."/>
            <person name="Wingfield M.J."/>
            <person name="Xiong C."/>
            <person name="Yue Q."/>
            <person name="Zhang X."/>
        </authorList>
    </citation>
    <scope>NUCLEOTIDE SEQUENCE [LARGE SCALE GENOMIC DNA]</scope>
    <source>
        <strain evidence="1 2">DSM 5745</strain>
    </source>
</reference>
<name>A0A3D8T4K3_9EURO</name>
<dbReference type="GeneID" id="38111151"/>
<accession>A0A3D8T4K3</accession>
<dbReference type="Proteomes" id="UP000256690">
    <property type="component" value="Unassembled WGS sequence"/>
</dbReference>
<protein>
    <submittedName>
        <fullName evidence="1">Uncharacterized protein</fullName>
    </submittedName>
</protein>
<dbReference type="STRING" id="1810919.A0A3D8T4K3"/>
<dbReference type="SUPFAM" id="SSF48576">
    <property type="entry name" value="Terpenoid synthases"/>
    <property type="match status" value="1"/>
</dbReference>
<dbReference type="EMBL" id="PVWQ01000001">
    <property type="protein sequence ID" value="RDW93459.1"/>
    <property type="molecule type" value="Genomic_DNA"/>
</dbReference>
<evidence type="ECO:0000313" key="1">
    <source>
        <dbReference type="EMBL" id="RDW93459.1"/>
    </source>
</evidence>
<sequence>MEYKFSTVVDPSSYDTRGLLCDEFDVRYHKNAELEDIGCLKCQEHWRQSVGPLGAFKGTLGNILNLISLAIPECLPERLSIVAFANELAFMHDDVTDIAEHGDVHNNDFKDAFNKMASTGTMDNAASGKRALPAYIAKEMVRIDNYRAIPTIKAWAKFVDYGGRQEMKTWRLQGL</sequence>
<organism evidence="1 2">
    <name type="scientific">Aspergillus mulundensis</name>
    <dbReference type="NCBI Taxonomy" id="1810919"/>
    <lineage>
        <taxon>Eukaryota</taxon>
        <taxon>Fungi</taxon>
        <taxon>Dikarya</taxon>
        <taxon>Ascomycota</taxon>
        <taxon>Pezizomycotina</taxon>
        <taxon>Eurotiomycetes</taxon>
        <taxon>Eurotiomycetidae</taxon>
        <taxon>Eurotiales</taxon>
        <taxon>Aspergillaceae</taxon>
        <taxon>Aspergillus</taxon>
        <taxon>Aspergillus subgen. Nidulantes</taxon>
    </lineage>
</organism>
<dbReference type="Gene3D" id="1.10.600.10">
    <property type="entry name" value="Farnesyl Diphosphate Synthase"/>
    <property type="match status" value="1"/>
</dbReference>
<evidence type="ECO:0000313" key="2">
    <source>
        <dbReference type="Proteomes" id="UP000256690"/>
    </source>
</evidence>
<comment type="caution">
    <text evidence="1">The sequence shown here is derived from an EMBL/GenBank/DDBJ whole genome shotgun (WGS) entry which is preliminary data.</text>
</comment>
<keyword evidence="2" id="KW-1185">Reference proteome</keyword>
<dbReference type="InterPro" id="IPR008949">
    <property type="entry name" value="Isoprenoid_synthase_dom_sf"/>
</dbReference>
<dbReference type="OrthoDB" id="6921389at2759"/>
<dbReference type="RefSeq" id="XP_026608642.1">
    <property type="nucleotide sequence ID" value="XM_026742797.1"/>
</dbReference>
<proteinExistence type="predicted"/>
<gene>
    <name evidence="1" type="ORF">DSM5745_00781</name>
</gene>
<dbReference type="AlphaFoldDB" id="A0A3D8T4K3"/>